<organism evidence="4 5">
    <name type="scientific">Hortaea werneckii</name>
    <name type="common">Black yeast</name>
    <name type="synonym">Cladosporium werneckii</name>
    <dbReference type="NCBI Taxonomy" id="91943"/>
    <lineage>
        <taxon>Eukaryota</taxon>
        <taxon>Fungi</taxon>
        <taxon>Dikarya</taxon>
        <taxon>Ascomycota</taxon>
        <taxon>Pezizomycotina</taxon>
        <taxon>Dothideomycetes</taxon>
        <taxon>Dothideomycetidae</taxon>
        <taxon>Mycosphaerellales</taxon>
        <taxon>Teratosphaeriaceae</taxon>
        <taxon>Hortaea</taxon>
    </lineage>
</organism>
<evidence type="ECO:0000256" key="1">
    <source>
        <dbReference type="SAM" id="MobiDB-lite"/>
    </source>
</evidence>
<feature type="transmembrane region" description="Helical" evidence="2">
    <location>
        <begin position="50"/>
        <end position="67"/>
    </location>
</feature>
<dbReference type="PANTHER" id="PTHR10491:SF4">
    <property type="entry name" value="METHIONINE ADENOSYLTRANSFERASE 2 SUBUNIT BETA"/>
    <property type="match status" value="1"/>
</dbReference>
<sequence>MRTGVVAKAKATNMSDEKESRHADEEQAFLPQPEATDEQDATRRSWDQKYILSVLVNIAAAVGLVFVNKRIFEDEALRHAQVTFAALHFAITAATLYAVSVPRIGMFQRKRVPVLGILPLALAMIASVVLTNASLAFSSIQFYQVARVLTTPCVALLEYIVLGKKITVRASLTLIPVCVGVGIVSYFDTSTKALSTSRATSPLGVFFAFISLFATATYSVWIKKYHQTTGCESAQLLLNQAPVSVLVMLYIIPFSDDVTVWKSVSASTWSIILLVSASGTFSVCIVPSAHETLQSGVLACLLHISQFNIINRASPIASTVVGHAKTCLIIAIGWVYSGKALADGSMVGIVLAVGGIIASQVLLRNRALNELALHGMAEANEFVMSTDATSPPRRFLIWGGATGWVGGHLEKLLISQGKDVHTTGVRMENQIEVQRVLDEIRPTHVINCAGKTGRPNVDWCEDHKLETIRANVIGTLILADECETRGIHCTVMATGCIYASQYTPDHTHLLSAPFQETDPANFSGSFYSYTKTRVEDVLRFYPNTLILRLRMPVSDDLHPRNFVTKITRYAHVVSIPNSNSILHDLLPLAIAMAEHAETGVVNFTNPGTISHNEVLGLYRDIVEPGFRWENFSLEEQALVVKAGRSNCELDATKLLGIVKRYRAEGWEGEVPEIRLAYRRCFERMREGLQSRGGALA</sequence>
<protein>
    <recommendedName>
        <fullName evidence="3">RmlD-like substrate binding domain-containing protein</fullName>
    </recommendedName>
</protein>
<gene>
    <name evidence="4" type="ORF">D0862_05977</name>
</gene>
<evidence type="ECO:0000259" key="3">
    <source>
        <dbReference type="Pfam" id="PF04321"/>
    </source>
</evidence>
<feature type="domain" description="RmlD-like substrate binding" evidence="3">
    <location>
        <begin position="398"/>
        <end position="570"/>
    </location>
</feature>
<feature type="transmembrane region" description="Helical" evidence="2">
    <location>
        <begin position="168"/>
        <end position="187"/>
    </location>
</feature>
<feature type="transmembrane region" description="Helical" evidence="2">
    <location>
        <begin position="112"/>
        <end position="130"/>
    </location>
</feature>
<feature type="compositionally biased region" description="Basic and acidic residues" evidence="1">
    <location>
        <begin position="15"/>
        <end position="25"/>
    </location>
</feature>
<dbReference type="VEuPathDB" id="FungiDB:BTJ68_00797"/>
<name>A0A3M7GNZ2_HORWE</name>
<keyword evidence="2" id="KW-1133">Transmembrane helix</keyword>
<proteinExistence type="predicted"/>
<feature type="transmembrane region" description="Helical" evidence="2">
    <location>
        <begin position="316"/>
        <end position="337"/>
    </location>
</feature>
<dbReference type="GO" id="GO:0048270">
    <property type="term" value="F:methionine adenosyltransferase regulator activity"/>
    <property type="evidence" value="ECO:0007669"/>
    <property type="project" value="TreeGrafter"/>
</dbReference>
<feature type="region of interest" description="Disordered" evidence="1">
    <location>
        <begin position="1"/>
        <end position="40"/>
    </location>
</feature>
<keyword evidence="2" id="KW-0472">Membrane</keyword>
<feature type="transmembrane region" description="Helical" evidence="2">
    <location>
        <begin position="344"/>
        <end position="363"/>
    </location>
</feature>
<dbReference type="Pfam" id="PF04321">
    <property type="entry name" value="RmlD_sub_bind"/>
    <property type="match status" value="1"/>
</dbReference>
<accession>A0A3M7GNZ2</accession>
<feature type="transmembrane region" description="Helical" evidence="2">
    <location>
        <begin position="293"/>
        <end position="310"/>
    </location>
</feature>
<feature type="transmembrane region" description="Helical" evidence="2">
    <location>
        <begin position="142"/>
        <end position="161"/>
    </location>
</feature>
<keyword evidence="2" id="KW-0812">Transmembrane</keyword>
<dbReference type="InterPro" id="IPR005913">
    <property type="entry name" value="dTDP_dehydrorham_reduct"/>
</dbReference>
<reference evidence="4 5" key="1">
    <citation type="journal article" date="2018" name="BMC Genomics">
        <title>Genomic evidence for intraspecific hybridization in a clonal and extremely halotolerant yeast.</title>
        <authorList>
            <person name="Gostincar C."/>
            <person name="Stajich J.E."/>
            <person name="Zupancic J."/>
            <person name="Zalar P."/>
            <person name="Gunde-Cimerman N."/>
        </authorList>
    </citation>
    <scope>NUCLEOTIDE SEQUENCE [LARGE SCALE GENOMIC DNA]</scope>
    <source>
        <strain evidence="4 5">EXF-171</strain>
    </source>
</reference>
<dbReference type="GO" id="GO:0006556">
    <property type="term" value="P:S-adenosylmethionine biosynthetic process"/>
    <property type="evidence" value="ECO:0007669"/>
    <property type="project" value="TreeGrafter"/>
</dbReference>
<dbReference type="AlphaFoldDB" id="A0A3M7GNZ2"/>
<dbReference type="Gene3D" id="3.40.50.720">
    <property type="entry name" value="NAD(P)-binding Rossmann-like Domain"/>
    <property type="match status" value="1"/>
</dbReference>
<evidence type="ECO:0000313" key="5">
    <source>
        <dbReference type="Proteomes" id="UP000281468"/>
    </source>
</evidence>
<evidence type="ECO:0000256" key="2">
    <source>
        <dbReference type="SAM" id="Phobius"/>
    </source>
</evidence>
<comment type="caution">
    <text evidence="4">The sequence shown here is derived from an EMBL/GenBank/DDBJ whole genome shotgun (WGS) entry which is preliminary data.</text>
</comment>
<dbReference type="InterPro" id="IPR029903">
    <property type="entry name" value="RmlD-like-bd"/>
</dbReference>
<feature type="transmembrane region" description="Helical" evidence="2">
    <location>
        <begin position="199"/>
        <end position="222"/>
    </location>
</feature>
<evidence type="ECO:0000313" key="4">
    <source>
        <dbReference type="EMBL" id="RMZ02568.1"/>
    </source>
</evidence>
<dbReference type="GO" id="GO:0048269">
    <property type="term" value="C:methionine adenosyltransferase complex"/>
    <property type="evidence" value="ECO:0007669"/>
    <property type="project" value="TreeGrafter"/>
</dbReference>
<dbReference type="SUPFAM" id="SSF51735">
    <property type="entry name" value="NAD(P)-binding Rossmann-fold domains"/>
    <property type="match status" value="1"/>
</dbReference>
<dbReference type="EMBL" id="QWIQ01000165">
    <property type="protein sequence ID" value="RMZ02568.1"/>
    <property type="molecule type" value="Genomic_DNA"/>
</dbReference>
<feature type="transmembrane region" description="Helical" evidence="2">
    <location>
        <begin position="266"/>
        <end position="286"/>
    </location>
</feature>
<dbReference type="Proteomes" id="UP000281468">
    <property type="component" value="Unassembled WGS sequence"/>
</dbReference>
<feature type="transmembrane region" description="Helical" evidence="2">
    <location>
        <begin position="79"/>
        <end position="100"/>
    </location>
</feature>
<feature type="transmembrane region" description="Helical" evidence="2">
    <location>
        <begin position="234"/>
        <end position="254"/>
    </location>
</feature>
<dbReference type="InterPro" id="IPR036291">
    <property type="entry name" value="NAD(P)-bd_dom_sf"/>
</dbReference>
<dbReference type="PANTHER" id="PTHR10491">
    <property type="entry name" value="DTDP-4-DEHYDRORHAMNOSE REDUCTASE"/>
    <property type="match status" value="1"/>
</dbReference>